<feature type="domain" description="RNA polymerase sigma-70" evidence="2">
    <location>
        <begin position="139"/>
        <end position="152"/>
    </location>
</feature>
<dbReference type="InterPro" id="IPR050239">
    <property type="entry name" value="Sigma-70_RNA_pol_init_factors"/>
</dbReference>
<proteinExistence type="predicted"/>
<dbReference type="PANTHER" id="PTHR30603:SF47">
    <property type="entry name" value="RNA POLYMERASE SIGMA FACTOR SIGD, CHLOROPLASTIC"/>
    <property type="match status" value="1"/>
</dbReference>
<reference evidence="3 4" key="1">
    <citation type="submission" date="2021-10" db="EMBL/GenBank/DDBJ databases">
        <title>Anaerobic single-cell dispensing facilitates the cultivation of human gut bacteria.</title>
        <authorList>
            <person name="Afrizal A."/>
        </authorList>
    </citation>
    <scope>NUCLEOTIDE SEQUENCE [LARGE SCALE GENOMIC DNA]</scope>
    <source>
        <strain evidence="3 4">CLA-AA-H276</strain>
    </source>
</reference>
<dbReference type="InterPro" id="IPR007624">
    <property type="entry name" value="RNA_pol_sigma70_r3"/>
</dbReference>
<dbReference type="PANTHER" id="PTHR30603">
    <property type="entry name" value="RNA POLYMERASE SIGMA FACTOR RPO"/>
    <property type="match status" value="1"/>
</dbReference>
<dbReference type="InterPro" id="IPR000943">
    <property type="entry name" value="RNA_pol_sigma70"/>
</dbReference>
<accession>A0AAE3A2H5</accession>
<dbReference type="RefSeq" id="WP_308458577.1">
    <property type="nucleotide sequence ID" value="NZ_JAJEPS010000001.1"/>
</dbReference>
<dbReference type="EMBL" id="JAJEPS010000001">
    <property type="protein sequence ID" value="MCC2124862.1"/>
    <property type="molecule type" value="Genomic_DNA"/>
</dbReference>
<organism evidence="3 4">
    <name type="scientific">Hominiventricola filiformis</name>
    <dbReference type="NCBI Taxonomy" id="2885352"/>
    <lineage>
        <taxon>Bacteria</taxon>
        <taxon>Bacillati</taxon>
        <taxon>Bacillota</taxon>
        <taxon>Clostridia</taxon>
        <taxon>Lachnospirales</taxon>
        <taxon>Lachnospiraceae</taxon>
        <taxon>Hominiventricola</taxon>
    </lineage>
</organism>
<dbReference type="GO" id="GO:0003700">
    <property type="term" value="F:DNA-binding transcription factor activity"/>
    <property type="evidence" value="ECO:0007669"/>
    <property type="project" value="InterPro"/>
</dbReference>
<keyword evidence="1" id="KW-0175">Coiled coil</keyword>
<dbReference type="AlphaFoldDB" id="A0AAE3A2H5"/>
<dbReference type="Proteomes" id="UP001198220">
    <property type="component" value="Unassembled WGS sequence"/>
</dbReference>
<dbReference type="InterPro" id="IPR036388">
    <property type="entry name" value="WH-like_DNA-bd_sf"/>
</dbReference>
<dbReference type="PROSITE" id="PS00715">
    <property type="entry name" value="SIGMA70_1"/>
    <property type="match status" value="1"/>
</dbReference>
<comment type="caution">
    <text evidence="3">The sequence shown here is derived from an EMBL/GenBank/DDBJ whole genome shotgun (WGS) entry which is preliminary data.</text>
</comment>
<dbReference type="InterPro" id="IPR013325">
    <property type="entry name" value="RNA_pol_sigma_r2"/>
</dbReference>
<evidence type="ECO:0000259" key="2">
    <source>
        <dbReference type="PROSITE" id="PS00715"/>
    </source>
</evidence>
<dbReference type="SUPFAM" id="SSF88659">
    <property type="entry name" value="Sigma3 and sigma4 domains of RNA polymerase sigma factors"/>
    <property type="match status" value="1"/>
</dbReference>
<name>A0AAE3A2H5_9FIRM</name>
<sequence length="250" mass="28431">MDEQSKFKEALASVTIRAEENGGKLSAEEAKELLKDMEFNDEQMSMIYAYLASKGYVVEGAVLPEKEQEPYTEEEEEFLEQYRKDMKSMRRQTEEALQELFSAALTGEQEAIRLLTEHYMEKVLAVAEEYAHRGMLIQDLIQEGNIGLLMGLHGAADAEHGELTEDYLEREIRKTIRAAMDEQSGETRVGEEVTGKLNKLADSITELTEDLGREVSPEELSVFLDMPLDEIEDLLRIAGDTIEVDRQEQK</sequence>
<evidence type="ECO:0000313" key="3">
    <source>
        <dbReference type="EMBL" id="MCC2124862.1"/>
    </source>
</evidence>
<protein>
    <recommendedName>
        <fullName evidence="2">RNA polymerase sigma-70 domain-containing protein</fullName>
    </recommendedName>
</protein>
<keyword evidence="4" id="KW-1185">Reference proteome</keyword>
<dbReference type="SUPFAM" id="SSF88946">
    <property type="entry name" value="Sigma2 domain of RNA polymerase sigma factors"/>
    <property type="match status" value="1"/>
</dbReference>
<evidence type="ECO:0000313" key="4">
    <source>
        <dbReference type="Proteomes" id="UP001198220"/>
    </source>
</evidence>
<dbReference type="InterPro" id="IPR013324">
    <property type="entry name" value="RNA_pol_sigma_r3/r4-like"/>
</dbReference>
<gene>
    <name evidence="3" type="ORF">LKD36_01565</name>
</gene>
<dbReference type="Gene3D" id="1.20.120.1810">
    <property type="match status" value="1"/>
</dbReference>
<dbReference type="Pfam" id="PF04539">
    <property type="entry name" value="Sigma70_r3"/>
    <property type="match status" value="1"/>
</dbReference>
<dbReference type="Gene3D" id="1.10.10.10">
    <property type="entry name" value="Winged helix-like DNA-binding domain superfamily/Winged helix DNA-binding domain"/>
    <property type="match status" value="1"/>
</dbReference>
<evidence type="ECO:0000256" key="1">
    <source>
        <dbReference type="SAM" id="Coils"/>
    </source>
</evidence>
<feature type="coiled-coil region" evidence="1">
    <location>
        <begin position="72"/>
        <end position="99"/>
    </location>
</feature>
<dbReference type="GO" id="GO:0006352">
    <property type="term" value="P:DNA-templated transcription initiation"/>
    <property type="evidence" value="ECO:0007669"/>
    <property type="project" value="InterPro"/>
</dbReference>